<reference evidence="2" key="1">
    <citation type="submission" date="2020-05" db="EMBL/GenBank/DDBJ databases">
        <title>Phylogenomic resolution of chytrid fungi.</title>
        <authorList>
            <person name="Stajich J.E."/>
            <person name="Amses K."/>
            <person name="Simmons R."/>
            <person name="Seto K."/>
            <person name="Myers J."/>
            <person name="Bonds A."/>
            <person name="Quandt C.A."/>
            <person name="Barry K."/>
            <person name="Liu P."/>
            <person name="Grigoriev I."/>
            <person name="Longcore J.E."/>
            <person name="James T.Y."/>
        </authorList>
    </citation>
    <scope>NUCLEOTIDE SEQUENCE</scope>
    <source>
        <strain evidence="2">PLAUS21</strain>
    </source>
</reference>
<protein>
    <submittedName>
        <fullName evidence="2">ESCRT-II subunit protein snf8</fullName>
    </submittedName>
</protein>
<sequence>MKVALDALKNNLELFAQKHSNEIKKDPVFRTQFQTMCAQVGVDPLASNKSFWTEMLGFGDFYYQLSVQIAQVCIVTREQNGGLIEIGELIKQVEKMRGKHSQAISRDDVLQSLKCLKPLGDGFSVIKMGQRTLIRSVPEEKRGYADVDMLINDLKWTEDRAQSNLTTLMNEGICWIDEQSTPHSYWISGLYF</sequence>
<dbReference type="InterPro" id="IPR036388">
    <property type="entry name" value="WH-like_DNA-bd_sf"/>
</dbReference>
<accession>A0AAD5UN38</accession>
<dbReference type="EMBL" id="JADGKB010000011">
    <property type="protein sequence ID" value="KAJ3260497.1"/>
    <property type="molecule type" value="Genomic_DNA"/>
</dbReference>
<dbReference type="PANTHER" id="PTHR12806">
    <property type="entry name" value="EAP30 SUBUNIT OF ELL COMPLEX"/>
    <property type="match status" value="1"/>
</dbReference>
<dbReference type="Gene3D" id="6.10.140.180">
    <property type="match status" value="1"/>
</dbReference>
<dbReference type="PANTHER" id="PTHR12806:SF0">
    <property type="entry name" value="VACUOLAR-SORTING PROTEIN SNF8"/>
    <property type="match status" value="1"/>
</dbReference>
<dbReference type="Pfam" id="PF04157">
    <property type="entry name" value="EAP30"/>
    <property type="match status" value="1"/>
</dbReference>
<dbReference type="Gene3D" id="1.10.10.10">
    <property type="entry name" value="Winged helix-like DNA-binding domain superfamily/Winged helix DNA-binding domain"/>
    <property type="match status" value="1"/>
</dbReference>
<evidence type="ECO:0000313" key="2">
    <source>
        <dbReference type="EMBL" id="KAJ3260497.1"/>
    </source>
</evidence>
<evidence type="ECO:0000313" key="3">
    <source>
        <dbReference type="Proteomes" id="UP001210925"/>
    </source>
</evidence>
<dbReference type="FunFam" id="1.10.10.10:FF:000085">
    <property type="entry name" value="Vacuolar-sorting protein SNF8"/>
    <property type="match status" value="1"/>
</dbReference>
<dbReference type="SUPFAM" id="SSF46785">
    <property type="entry name" value="Winged helix' DNA-binding domain"/>
    <property type="match status" value="2"/>
</dbReference>
<dbReference type="InterPro" id="IPR016689">
    <property type="entry name" value="ESCRT-2_cplx_Snf8"/>
</dbReference>
<proteinExistence type="inferred from homology"/>
<dbReference type="AlphaFoldDB" id="A0AAD5UN38"/>
<dbReference type="Proteomes" id="UP001210925">
    <property type="component" value="Unassembled WGS sequence"/>
</dbReference>
<dbReference type="InterPro" id="IPR036390">
    <property type="entry name" value="WH_DNA-bd_sf"/>
</dbReference>
<name>A0AAD5UN38_9FUNG</name>
<dbReference type="GO" id="GO:0000814">
    <property type="term" value="C:ESCRT II complex"/>
    <property type="evidence" value="ECO:0007669"/>
    <property type="project" value="InterPro"/>
</dbReference>
<keyword evidence="3" id="KW-1185">Reference proteome</keyword>
<evidence type="ECO:0000256" key="1">
    <source>
        <dbReference type="ARBA" id="ARBA00009834"/>
    </source>
</evidence>
<comment type="similarity">
    <text evidence="1">Belongs to the SNF8 family.</text>
</comment>
<gene>
    <name evidence="2" type="primary">SNF8</name>
    <name evidence="2" type="ORF">HK103_000639</name>
</gene>
<dbReference type="GO" id="GO:0043328">
    <property type="term" value="P:protein transport to vacuole involved in ubiquitin-dependent protein catabolic process via the multivesicular body sorting pathway"/>
    <property type="evidence" value="ECO:0007669"/>
    <property type="project" value="TreeGrafter"/>
</dbReference>
<dbReference type="InterPro" id="IPR040608">
    <property type="entry name" value="Snf8/Vps36"/>
</dbReference>
<comment type="caution">
    <text evidence="2">The sequence shown here is derived from an EMBL/GenBank/DDBJ whole genome shotgun (WGS) entry which is preliminary data.</text>
</comment>
<organism evidence="2 3">
    <name type="scientific">Boothiomyces macroporosus</name>
    <dbReference type="NCBI Taxonomy" id="261099"/>
    <lineage>
        <taxon>Eukaryota</taxon>
        <taxon>Fungi</taxon>
        <taxon>Fungi incertae sedis</taxon>
        <taxon>Chytridiomycota</taxon>
        <taxon>Chytridiomycota incertae sedis</taxon>
        <taxon>Chytridiomycetes</taxon>
        <taxon>Rhizophydiales</taxon>
        <taxon>Terramycetaceae</taxon>
        <taxon>Boothiomyces</taxon>
    </lineage>
</organism>